<comment type="caution">
    <text evidence="2">The sequence shown here is derived from an EMBL/GenBank/DDBJ whole genome shotgun (WGS) entry which is preliminary data.</text>
</comment>
<feature type="region of interest" description="Disordered" evidence="1">
    <location>
        <begin position="1"/>
        <end position="212"/>
    </location>
</feature>
<reference evidence="2" key="1">
    <citation type="submission" date="2023-03" db="EMBL/GenBank/DDBJ databases">
        <title>Massive genome expansion in bonnet fungi (Mycena s.s.) driven by repeated elements and novel gene families across ecological guilds.</title>
        <authorList>
            <consortium name="Lawrence Berkeley National Laboratory"/>
            <person name="Harder C.B."/>
            <person name="Miyauchi S."/>
            <person name="Viragh M."/>
            <person name="Kuo A."/>
            <person name="Thoen E."/>
            <person name="Andreopoulos B."/>
            <person name="Lu D."/>
            <person name="Skrede I."/>
            <person name="Drula E."/>
            <person name="Henrissat B."/>
            <person name="Morin E."/>
            <person name="Kohler A."/>
            <person name="Barry K."/>
            <person name="LaButti K."/>
            <person name="Morin E."/>
            <person name="Salamov A."/>
            <person name="Lipzen A."/>
            <person name="Mereny Z."/>
            <person name="Hegedus B."/>
            <person name="Baldrian P."/>
            <person name="Stursova M."/>
            <person name="Weitz H."/>
            <person name="Taylor A."/>
            <person name="Grigoriev I.V."/>
            <person name="Nagy L.G."/>
            <person name="Martin F."/>
            <person name="Kauserud H."/>
        </authorList>
    </citation>
    <scope>NUCLEOTIDE SEQUENCE</scope>
    <source>
        <strain evidence="2">CBHHK173m</strain>
    </source>
</reference>
<dbReference type="AlphaFoldDB" id="A0AAD6TR40"/>
<sequence>MWRRKRVQEVSKHQDEHAQGIGGMKAREAREAREAQEVQEAWEAGAGSVKGEAGWHREGKRGRLHSQQDTESGGVGGGKSEASKKRERTEVTGQQQVPSSRWRRLKMSTGTRTATRTARIAGNAREKRRSGSAGDEHTIDARWCSHRHPCARQPQKPMAKSRGGVALSVGGYKAGGRRRAEARCGKREAGSGGEKQCSGSAGDAHAADGSSESGMALLLSRLRQA</sequence>
<gene>
    <name evidence="2" type="ORF">B0H15DRAFT_806526</name>
</gene>
<proteinExistence type="predicted"/>
<keyword evidence="3" id="KW-1185">Reference proteome</keyword>
<feature type="compositionally biased region" description="Basic and acidic residues" evidence="1">
    <location>
        <begin position="178"/>
        <end position="189"/>
    </location>
</feature>
<evidence type="ECO:0000313" key="3">
    <source>
        <dbReference type="Proteomes" id="UP001222325"/>
    </source>
</evidence>
<evidence type="ECO:0000256" key="1">
    <source>
        <dbReference type="SAM" id="MobiDB-lite"/>
    </source>
</evidence>
<dbReference type="Proteomes" id="UP001222325">
    <property type="component" value="Unassembled WGS sequence"/>
</dbReference>
<protein>
    <submittedName>
        <fullName evidence="2">Uncharacterized protein</fullName>
    </submittedName>
</protein>
<feature type="compositionally biased region" description="Low complexity" evidence="1">
    <location>
        <begin position="109"/>
        <end position="123"/>
    </location>
</feature>
<dbReference type="EMBL" id="JARJCN010000107">
    <property type="protein sequence ID" value="KAJ7074939.1"/>
    <property type="molecule type" value="Genomic_DNA"/>
</dbReference>
<accession>A0AAD6TR40</accession>
<organism evidence="2 3">
    <name type="scientific">Mycena belliarum</name>
    <dbReference type="NCBI Taxonomy" id="1033014"/>
    <lineage>
        <taxon>Eukaryota</taxon>
        <taxon>Fungi</taxon>
        <taxon>Dikarya</taxon>
        <taxon>Basidiomycota</taxon>
        <taxon>Agaricomycotina</taxon>
        <taxon>Agaricomycetes</taxon>
        <taxon>Agaricomycetidae</taxon>
        <taxon>Agaricales</taxon>
        <taxon>Marasmiineae</taxon>
        <taxon>Mycenaceae</taxon>
        <taxon>Mycena</taxon>
    </lineage>
</organism>
<feature type="compositionally biased region" description="Basic and acidic residues" evidence="1">
    <location>
        <begin position="25"/>
        <end position="36"/>
    </location>
</feature>
<name>A0AAD6TR40_9AGAR</name>
<feature type="compositionally biased region" description="Basic and acidic residues" evidence="1">
    <location>
        <begin position="81"/>
        <end position="90"/>
    </location>
</feature>
<feature type="compositionally biased region" description="Basic and acidic residues" evidence="1">
    <location>
        <begin position="7"/>
        <end position="18"/>
    </location>
</feature>
<feature type="compositionally biased region" description="Low complexity" evidence="1">
    <location>
        <begin position="198"/>
        <end position="212"/>
    </location>
</feature>
<evidence type="ECO:0000313" key="2">
    <source>
        <dbReference type="EMBL" id="KAJ7074939.1"/>
    </source>
</evidence>